<keyword evidence="3" id="KW-1185">Reference proteome</keyword>
<evidence type="ECO:0000256" key="1">
    <source>
        <dbReference type="SAM" id="MobiDB-lite"/>
    </source>
</evidence>
<evidence type="ECO:0000313" key="2">
    <source>
        <dbReference type="EMBL" id="PLB40172.1"/>
    </source>
</evidence>
<proteinExistence type="predicted"/>
<reference evidence="2 3" key="1">
    <citation type="submission" date="2017-12" db="EMBL/GenBank/DDBJ databases">
        <authorList>
            <consortium name="DOE Joint Genome Institute"/>
            <person name="Haridas S."/>
            <person name="Kjaerbolling I."/>
            <person name="Vesth T.C."/>
            <person name="Frisvad J.C."/>
            <person name="Nybo J.L."/>
            <person name="Theobald S."/>
            <person name="Kuo A."/>
            <person name="Bowyer P."/>
            <person name="Matsuda Y."/>
            <person name="Mondo S."/>
            <person name="Lyhne E.K."/>
            <person name="Kogle M.E."/>
            <person name="Clum A."/>
            <person name="Lipzen A."/>
            <person name="Salamov A."/>
            <person name="Ngan C.Y."/>
            <person name="Daum C."/>
            <person name="Chiniquy J."/>
            <person name="Barry K."/>
            <person name="LaButti K."/>
            <person name="Simmons B.A."/>
            <person name="Magnuson J.K."/>
            <person name="Mortensen U.H."/>
            <person name="Larsen T.O."/>
            <person name="Grigoriev I.V."/>
            <person name="Baker S.E."/>
            <person name="Andersen M.R."/>
            <person name="Nordberg H.P."/>
            <person name="Cantor M.N."/>
            <person name="Hua S.X."/>
        </authorList>
    </citation>
    <scope>NUCLEOTIDE SEQUENCE [LARGE SCALE GENOMIC DNA]</scope>
    <source>
        <strain evidence="2 3">CBS 102.13</strain>
    </source>
</reference>
<name>A0A2I2FHS4_ASPCN</name>
<feature type="region of interest" description="Disordered" evidence="1">
    <location>
        <begin position="1"/>
        <end position="28"/>
    </location>
</feature>
<accession>A0A2I2FHS4</accession>
<dbReference type="GeneID" id="36518831"/>
<dbReference type="RefSeq" id="XP_024674184.1">
    <property type="nucleotide sequence ID" value="XM_024811671.1"/>
</dbReference>
<protein>
    <submittedName>
        <fullName evidence="2">Uncharacterized protein</fullName>
    </submittedName>
</protein>
<organism evidence="2 3">
    <name type="scientific">Aspergillus candidus</name>
    <dbReference type="NCBI Taxonomy" id="41067"/>
    <lineage>
        <taxon>Eukaryota</taxon>
        <taxon>Fungi</taxon>
        <taxon>Dikarya</taxon>
        <taxon>Ascomycota</taxon>
        <taxon>Pezizomycotina</taxon>
        <taxon>Eurotiomycetes</taxon>
        <taxon>Eurotiomycetidae</taxon>
        <taxon>Eurotiales</taxon>
        <taxon>Aspergillaceae</taxon>
        <taxon>Aspergillus</taxon>
        <taxon>Aspergillus subgen. Circumdati</taxon>
    </lineage>
</organism>
<evidence type="ECO:0000313" key="3">
    <source>
        <dbReference type="Proteomes" id="UP000234585"/>
    </source>
</evidence>
<sequence length="70" mass="7794">MLDAAQIRSQHEHRRPARSNRPQNRPDALRAAVRCAGPREEPTVESNQQVTSVSQGIWMLGLLTGGLLTY</sequence>
<dbReference type="AlphaFoldDB" id="A0A2I2FHS4"/>
<gene>
    <name evidence="2" type="ORF">BDW47DRAFT_101524</name>
</gene>
<dbReference type="EMBL" id="KZ559125">
    <property type="protein sequence ID" value="PLB40172.1"/>
    <property type="molecule type" value="Genomic_DNA"/>
</dbReference>
<dbReference type="Proteomes" id="UP000234585">
    <property type="component" value="Unassembled WGS sequence"/>
</dbReference>